<feature type="coiled-coil region" evidence="2">
    <location>
        <begin position="1309"/>
        <end position="1336"/>
    </location>
</feature>
<keyword evidence="5" id="KW-1185">Reference proteome</keyword>
<dbReference type="GO" id="GO:0051959">
    <property type="term" value="F:dynein light intermediate chain binding"/>
    <property type="evidence" value="ECO:0007669"/>
    <property type="project" value="InterPro"/>
</dbReference>
<gene>
    <name evidence="4" type="ORF">TCAL_05335</name>
</gene>
<dbReference type="STRING" id="6832.A0A553PHZ2"/>
<dbReference type="GO" id="GO:0030286">
    <property type="term" value="C:dynein complex"/>
    <property type="evidence" value="ECO:0007669"/>
    <property type="project" value="InterPro"/>
</dbReference>
<name>A0A553PHZ2_TIGCA</name>
<dbReference type="GO" id="GO:0007018">
    <property type="term" value="P:microtubule-based movement"/>
    <property type="evidence" value="ECO:0007669"/>
    <property type="project" value="InterPro"/>
</dbReference>
<dbReference type="InterPro" id="IPR026983">
    <property type="entry name" value="DHC"/>
</dbReference>
<protein>
    <recommendedName>
        <fullName evidence="3">Dynein heavy chain AAA module D4 domain-containing protein</fullName>
    </recommendedName>
</protein>
<dbReference type="Pfam" id="PF12780">
    <property type="entry name" value="AAA_8"/>
    <property type="match status" value="1"/>
</dbReference>
<evidence type="ECO:0000256" key="2">
    <source>
        <dbReference type="SAM" id="Coils"/>
    </source>
</evidence>
<dbReference type="InterPro" id="IPR024317">
    <property type="entry name" value="Dynein_heavy_chain_D4_dom"/>
</dbReference>
<keyword evidence="2" id="KW-0175">Coiled coil</keyword>
<organism evidence="4 5">
    <name type="scientific">Tigriopus californicus</name>
    <name type="common">Marine copepod</name>
    <dbReference type="NCBI Taxonomy" id="6832"/>
    <lineage>
        <taxon>Eukaryota</taxon>
        <taxon>Metazoa</taxon>
        <taxon>Ecdysozoa</taxon>
        <taxon>Arthropoda</taxon>
        <taxon>Crustacea</taxon>
        <taxon>Multicrustacea</taxon>
        <taxon>Hexanauplia</taxon>
        <taxon>Copepoda</taxon>
        <taxon>Harpacticoida</taxon>
        <taxon>Harpacticidae</taxon>
        <taxon>Tigriopus</taxon>
    </lineage>
</organism>
<dbReference type="EMBL" id="VCGU01000004">
    <property type="protein sequence ID" value="TRY77300.1"/>
    <property type="molecule type" value="Genomic_DNA"/>
</dbReference>
<comment type="similarity">
    <text evidence="1">Belongs to the dynein heavy chain family.</text>
</comment>
<dbReference type="Gene3D" id="1.20.920.20">
    <property type="match status" value="1"/>
</dbReference>
<accession>A0A553PHZ2</accession>
<comment type="caution">
    <text evidence="4">The sequence shown here is derived from an EMBL/GenBank/DDBJ whole genome shotgun (WGS) entry which is preliminary data.</text>
</comment>
<dbReference type="Gene3D" id="3.40.50.300">
    <property type="entry name" value="P-loop containing nucleotide triphosphate hydrolases"/>
    <property type="match status" value="1"/>
</dbReference>
<evidence type="ECO:0000256" key="1">
    <source>
        <dbReference type="ARBA" id="ARBA00008887"/>
    </source>
</evidence>
<evidence type="ECO:0000259" key="3">
    <source>
        <dbReference type="Pfam" id="PF12780"/>
    </source>
</evidence>
<feature type="domain" description="Dynein heavy chain AAA module D4" evidence="3">
    <location>
        <begin position="1026"/>
        <end position="1263"/>
    </location>
</feature>
<dbReference type="InterPro" id="IPR027417">
    <property type="entry name" value="P-loop_NTPase"/>
</dbReference>
<sequence>MLSLFQGYSPEILGVICSNNEDTLFVEPLKIRLDPDCWIKFISNSMRQALRSDVRRLCSNSQIMGQPMPTLLELKDPGINIQVALIVLHVSWCQFLKQEPPHASKWNSIEQLKSDLVLGLKAKGNPLTVQKYKSLLQQVCYYEHLDLDEPLPIRFSFIDTSGVVKITTKRKSYIFGYERSCQDLLFHPFHAQNPAVELMVQSKDQSFMAHLNRSGNAVFKDLANIWGRPFFKYVPGLGTNFEQELFGTLLLGGWMLIPMVRGKDEQLLLRTLVMKWRLKNLYPGSHLNLNGVELRMKGGTFMALQRREVDEHTMPINLRPIQILRPSLELSLKWALTTKGFGSPLFTADLGYVIRELTKQGRTDSLRKFLIAIKYATKDNINHIYDNFLDLGGLEMIQNLSQETTWPLELTNQIEKQIQTSLEVRSSMEEERSLQNGDILAKNFNLLVNSLKVSSLLYSSDTFSLTMKHCLALLATKLKIEGNTYLQVCFETQLRRREQFQIISDYLQNLKCSTVVIVILGPLNQDQVEQFARLWKTLRHIKLRIILIKTEVDATCSEIHEMDSLRFREDPAFIVGSIQTGTLSTQVTDSIEFAHMEWFNQVIIETSNALVELVEDSEDFIFLETLSTTIACLLNQQMNDVPQTKQALIRTLCDALFLLTQVSKLRPALSTISHHLEQTLGICRDSFEWKAGDDIFERIISKHLLPQLSLENGTTDFFVPTKEIDKVAKTAGFLVCNQRNVLIFGDRGAGKSIVIDKVLDILPPKTRILFLRMGSSGDFTFEDAALHKNQVTTDSVIIVQGFTFGQSHHLSYIKSLVVGRFVFDENAEKYVELPKATLLIEANGPEKYIKPCLEDLRHDVIALYFRKSFDNDDQILSKALEIFAQDYSEEIQKEIQEFKAFLIGFHKFMKKRFPAICDHQLYRVISGMYGANPDEISTLENLGIHVMNEIRAEYSVFYQQADLSDLVQEFSAYYHRKFFDSKTTFHSMFSSNDTGCHVEMKADHDLERNLELSYDHIKGKLFNDQIVMTKDFKDYVTQFCRSFQRFHTTLIMGGQCVGKSSLTLVTSNFLELDVKPVKNNDIQDFKMKLVQAYKDALSEKDTVLKVELQKETFESVLEIYEAFLFYFDIPGAFDAQEKEAQLYNSNEEVYEALCNATKTDEATNNLRLVIQEQIHVIFSFSSDLFDTISSRYPYMISKSGCVFIKDWSLATLSSIAQERLSDVNVGSTIKDQLQAVLVRLHQVMLENGYQVTTTHFLDLLTVFPKVFVPEYNAMIQEHDNLKSGIRSVTSANSLINQLSGEVTKLEPEVHDLVLEIEQLNKQLTQEKMNLDRASKAFRRTEVAARKKSEETQELAADAH</sequence>
<evidence type="ECO:0000313" key="5">
    <source>
        <dbReference type="Proteomes" id="UP000318571"/>
    </source>
</evidence>
<dbReference type="PANTHER" id="PTHR45703">
    <property type="entry name" value="DYNEIN HEAVY CHAIN"/>
    <property type="match status" value="1"/>
</dbReference>
<proteinExistence type="inferred from homology"/>
<dbReference type="GO" id="GO:0045505">
    <property type="term" value="F:dynein intermediate chain binding"/>
    <property type="evidence" value="ECO:0007669"/>
    <property type="project" value="InterPro"/>
</dbReference>
<reference evidence="4 5" key="1">
    <citation type="journal article" date="2018" name="Nat. Ecol. Evol.">
        <title>Genomic signatures of mitonuclear coevolution across populations of Tigriopus californicus.</title>
        <authorList>
            <person name="Barreto F.S."/>
            <person name="Watson E.T."/>
            <person name="Lima T.G."/>
            <person name="Willett C.S."/>
            <person name="Edmands S."/>
            <person name="Li W."/>
            <person name="Burton R.S."/>
        </authorList>
    </citation>
    <scope>NUCLEOTIDE SEQUENCE [LARGE SCALE GENOMIC DNA]</scope>
    <source>
        <strain evidence="4 5">San Diego</strain>
    </source>
</reference>
<dbReference type="PANTHER" id="PTHR45703:SF36">
    <property type="entry name" value="DYNEIN HEAVY CHAIN, CYTOPLASMIC"/>
    <property type="match status" value="1"/>
</dbReference>
<dbReference type="Proteomes" id="UP000318571">
    <property type="component" value="Chromosome 5"/>
</dbReference>
<evidence type="ECO:0000313" key="4">
    <source>
        <dbReference type="EMBL" id="TRY77300.1"/>
    </source>
</evidence>